<keyword evidence="1" id="KW-1133">Transmembrane helix</keyword>
<gene>
    <name evidence="2" type="ORF">HNR48_000682</name>
</gene>
<keyword evidence="1" id="KW-0812">Transmembrane</keyword>
<proteinExistence type="predicted"/>
<feature type="transmembrane region" description="Helical" evidence="1">
    <location>
        <begin position="7"/>
        <end position="25"/>
    </location>
</feature>
<keyword evidence="3" id="KW-1185">Reference proteome</keyword>
<comment type="caution">
    <text evidence="2">The sequence shown here is derived from an EMBL/GenBank/DDBJ whole genome shotgun (WGS) entry which is preliminary data.</text>
</comment>
<dbReference type="Proteomes" id="UP000528457">
    <property type="component" value="Unassembled WGS sequence"/>
</dbReference>
<dbReference type="RefSeq" id="WP_166851367.1">
    <property type="nucleotide sequence ID" value="NZ_JAAONY010000001.1"/>
</dbReference>
<sequence length="69" mass="7666">MNFKYRLLLLMGIALLGVACFLLGFRQGLVLLVMVGLIVELLVWLGRVESDFALELARPAVPVARKKPL</sequence>
<evidence type="ECO:0000313" key="3">
    <source>
        <dbReference type="Proteomes" id="UP000528457"/>
    </source>
</evidence>
<dbReference type="EMBL" id="JACHHT010000001">
    <property type="protein sequence ID" value="MBB6520404.1"/>
    <property type="molecule type" value="Genomic_DNA"/>
</dbReference>
<protein>
    <submittedName>
        <fullName evidence="2">Uncharacterized protein</fullName>
    </submittedName>
</protein>
<dbReference type="PROSITE" id="PS51257">
    <property type="entry name" value="PROKAR_LIPOPROTEIN"/>
    <property type="match status" value="1"/>
</dbReference>
<name>A0A7X0JQF6_9GAMM</name>
<dbReference type="InParanoid" id="A0A7X0JQF6"/>
<evidence type="ECO:0000313" key="2">
    <source>
        <dbReference type="EMBL" id="MBB6520404.1"/>
    </source>
</evidence>
<organism evidence="2 3">
    <name type="scientific">Pseudoteredinibacter isoporae</name>
    <dbReference type="NCBI Taxonomy" id="570281"/>
    <lineage>
        <taxon>Bacteria</taxon>
        <taxon>Pseudomonadati</taxon>
        <taxon>Pseudomonadota</taxon>
        <taxon>Gammaproteobacteria</taxon>
        <taxon>Cellvibrionales</taxon>
        <taxon>Cellvibrionaceae</taxon>
        <taxon>Pseudoteredinibacter</taxon>
    </lineage>
</organism>
<feature type="transmembrane region" description="Helical" evidence="1">
    <location>
        <begin position="31"/>
        <end position="48"/>
    </location>
</feature>
<dbReference type="AlphaFoldDB" id="A0A7X0JQF6"/>
<keyword evidence="1" id="KW-0472">Membrane</keyword>
<accession>A0A7X0JQF6</accession>
<evidence type="ECO:0000256" key="1">
    <source>
        <dbReference type="SAM" id="Phobius"/>
    </source>
</evidence>
<reference evidence="2 3" key="1">
    <citation type="submission" date="2020-08" db="EMBL/GenBank/DDBJ databases">
        <title>Genomic Encyclopedia of Type Strains, Phase IV (KMG-IV): sequencing the most valuable type-strain genomes for metagenomic binning, comparative biology and taxonomic classification.</title>
        <authorList>
            <person name="Goeker M."/>
        </authorList>
    </citation>
    <scope>NUCLEOTIDE SEQUENCE [LARGE SCALE GENOMIC DNA]</scope>
    <source>
        <strain evidence="2 3">DSM 22368</strain>
    </source>
</reference>